<evidence type="ECO:0000256" key="6">
    <source>
        <dbReference type="ARBA" id="ARBA00023136"/>
    </source>
</evidence>
<evidence type="ECO:0000256" key="4">
    <source>
        <dbReference type="ARBA" id="ARBA00022692"/>
    </source>
</evidence>
<evidence type="ECO:0000259" key="8">
    <source>
        <dbReference type="PROSITE" id="PS50928"/>
    </source>
</evidence>
<dbReference type="EMBL" id="CP122537">
    <property type="protein sequence ID" value="WGH78554.1"/>
    <property type="molecule type" value="Genomic_DNA"/>
</dbReference>
<sequence>MNFSVTAPSARQKWTAGVLVVLYAVITILPLLWIIATGFKSPSDAIAYPPKMVFEPTLEGYVNLFTQRTRQTEDFLAANPPETWYDRIVRQYDMVIVGPSRYGERFLNSVIIGFGSTFLAILLGTTAAYAFSRFRVPLKDDLMFFILSTRMMPPIAVAIPIFLMFRQIGLSDTHAGMILLYTAVNLSLSVWLLKGFIDEIPREYEEAAMIDGYTRFQAFYKVVLPQAATGIASTAIFCLIFAWNEYAFAVLLTSGTAQTAPPFIPTIIGVGGQDWPAVAAGATLFLVPVMVFTILLRKHLLRGITFGAVRK</sequence>
<protein>
    <submittedName>
        <fullName evidence="9">Carbohydrate ABC transporter permease</fullName>
    </submittedName>
</protein>
<keyword evidence="2 7" id="KW-0813">Transport</keyword>
<keyword evidence="3" id="KW-1003">Cell membrane</keyword>
<dbReference type="CDD" id="cd06261">
    <property type="entry name" value="TM_PBP2"/>
    <property type="match status" value="1"/>
</dbReference>
<dbReference type="SUPFAM" id="SSF161098">
    <property type="entry name" value="MetI-like"/>
    <property type="match status" value="1"/>
</dbReference>
<dbReference type="PANTHER" id="PTHR32243">
    <property type="entry name" value="MALTOSE TRANSPORT SYSTEM PERMEASE-RELATED"/>
    <property type="match status" value="1"/>
</dbReference>
<evidence type="ECO:0000313" key="9">
    <source>
        <dbReference type="EMBL" id="WGH78554.1"/>
    </source>
</evidence>
<dbReference type="InterPro" id="IPR000515">
    <property type="entry name" value="MetI-like"/>
</dbReference>
<dbReference type="Gene3D" id="1.10.3720.10">
    <property type="entry name" value="MetI-like"/>
    <property type="match status" value="1"/>
</dbReference>
<accession>A0ABY8LEG5</accession>
<reference evidence="9 10" key="1">
    <citation type="submission" date="2023-04" db="EMBL/GenBank/DDBJ databases">
        <title>Jannaschia ovalis sp. nov., a marine bacterium isolated from sea tidal flat.</title>
        <authorList>
            <person name="Kwon D.Y."/>
            <person name="Kim J.-J."/>
        </authorList>
    </citation>
    <scope>NUCLEOTIDE SEQUENCE [LARGE SCALE GENOMIC DNA]</scope>
    <source>
        <strain evidence="9 10">GRR-S6-38</strain>
    </source>
</reference>
<keyword evidence="5 7" id="KW-1133">Transmembrane helix</keyword>
<comment type="similarity">
    <text evidence="7">Belongs to the binding-protein-dependent transport system permease family.</text>
</comment>
<evidence type="ECO:0000256" key="1">
    <source>
        <dbReference type="ARBA" id="ARBA00004651"/>
    </source>
</evidence>
<comment type="subcellular location">
    <subcellularLocation>
        <location evidence="1 7">Cell membrane</location>
        <topology evidence="1 7">Multi-pass membrane protein</topology>
    </subcellularLocation>
</comment>
<keyword evidence="10" id="KW-1185">Reference proteome</keyword>
<feature type="transmembrane region" description="Helical" evidence="7">
    <location>
        <begin position="106"/>
        <end position="130"/>
    </location>
</feature>
<feature type="domain" description="ABC transmembrane type-1" evidence="8">
    <location>
        <begin position="106"/>
        <end position="296"/>
    </location>
</feature>
<evidence type="ECO:0000256" key="7">
    <source>
        <dbReference type="RuleBase" id="RU363032"/>
    </source>
</evidence>
<feature type="transmembrane region" description="Helical" evidence="7">
    <location>
        <begin position="14"/>
        <end position="36"/>
    </location>
</feature>
<gene>
    <name evidence="9" type="ORF">P8627_16295</name>
</gene>
<feature type="transmembrane region" description="Helical" evidence="7">
    <location>
        <begin position="275"/>
        <end position="296"/>
    </location>
</feature>
<feature type="transmembrane region" description="Helical" evidence="7">
    <location>
        <begin position="218"/>
        <end position="243"/>
    </location>
</feature>
<evidence type="ECO:0000256" key="2">
    <source>
        <dbReference type="ARBA" id="ARBA00022448"/>
    </source>
</evidence>
<feature type="transmembrane region" description="Helical" evidence="7">
    <location>
        <begin position="142"/>
        <end position="165"/>
    </location>
</feature>
<evidence type="ECO:0000256" key="5">
    <source>
        <dbReference type="ARBA" id="ARBA00022989"/>
    </source>
</evidence>
<feature type="transmembrane region" description="Helical" evidence="7">
    <location>
        <begin position="177"/>
        <end position="197"/>
    </location>
</feature>
<name>A0ABY8LEG5_9RHOB</name>
<dbReference type="InterPro" id="IPR050901">
    <property type="entry name" value="BP-dep_ABC_trans_perm"/>
</dbReference>
<evidence type="ECO:0000256" key="3">
    <source>
        <dbReference type="ARBA" id="ARBA00022475"/>
    </source>
</evidence>
<keyword evidence="4 7" id="KW-0812">Transmembrane</keyword>
<dbReference type="Pfam" id="PF00528">
    <property type="entry name" value="BPD_transp_1"/>
    <property type="match status" value="1"/>
</dbReference>
<organism evidence="9 10">
    <name type="scientific">Jannaschia ovalis</name>
    <dbReference type="NCBI Taxonomy" id="3038773"/>
    <lineage>
        <taxon>Bacteria</taxon>
        <taxon>Pseudomonadati</taxon>
        <taxon>Pseudomonadota</taxon>
        <taxon>Alphaproteobacteria</taxon>
        <taxon>Rhodobacterales</taxon>
        <taxon>Roseobacteraceae</taxon>
        <taxon>Jannaschia</taxon>
    </lineage>
</organism>
<proteinExistence type="inferred from homology"/>
<dbReference type="PROSITE" id="PS50928">
    <property type="entry name" value="ABC_TM1"/>
    <property type="match status" value="1"/>
</dbReference>
<dbReference type="Proteomes" id="UP001243420">
    <property type="component" value="Chromosome"/>
</dbReference>
<keyword evidence="6 7" id="KW-0472">Membrane</keyword>
<dbReference type="InterPro" id="IPR035906">
    <property type="entry name" value="MetI-like_sf"/>
</dbReference>
<evidence type="ECO:0000313" key="10">
    <source>
        <dbReference type="Proteomes" id="UP001243420"/>
    </source>
</evidence>
<dbReference type="PANTHER" id="PTHR32243:SF52">
    <property type="entry name" value="ABC TRANSPORTER PERMEASE PROTEIN"/>
    <property type="match status" value="1"/>
</dbReference>
<dbReference type="RefSeq" id="WP_279965305.1">
    <property type="nucleotide sequence ID" value="NZ_CP122537.1"/>
</dbReference>